<dbReference type="CDD" id="cd00751">
    <property type="entry name" value="thiolase"/>
    <property type="match status" value="1"/>
</dbReference>
<dbReference type="InterPro" id="IPR020616">
    <property type="entry name" value="Thiolase_N"/>
</dbReference>
<evidence type="ECO:0000256" key="5">
    <source>
        <dbReference type="ARBA" id="ARBA00030755"/>
    </source>
</evidence>
<evidence type="ECO:0000256" key="3">
    <source>
        <dbReference type="ARBA" id="ARBA00022679"/>
    </source>
</evidence>
<dbReference type="Gene3D" id="3.40.47.10">
    <property type="match status" value="2"/>
</dbReference>
<keyword evidence="3 8" id="KW-0808">Transferase</keyword>
<dbReference type="PROSITE" id="PS00098">
    <property type="entry name" value="THIOLASE_1"/>
    <property type="match status" value="1"/>
</dbReference>
<dbReference type="PANTHER" id="PTHR18919:SF107">
    <property type="entry name" value="ACETYL-COA ACETYLTRANSFERASE, CYTOSOLIC"/>
    <property type="match status" value="1"/>
</dbReference>
<dbReference type="NCBIfam" id="TIGR01930">
    <property type="entry name" value="AcCoA-C-Actrans"/>
    <property type="match status" value="1"/>
</dbReference>
<dbReference type="InterPro" id="IPR002155">
    <property type="entry name" value="Thiolase"/>
</dbReference>
<dbReference type="EC" id="2.3.1.9" evidence="2"/>
<evidence type="ECO:0000256" key="1">
    <source>
        <dbReference type="ARBA" id="ARBA00010982"/>
    </source>
</evidence>
<evidence type="ECO:0000313" key="11">
    <source>
        <dbReference type="EMBL" id="RMI45788.1"/>
    </source>
</evidence>
<feature type="active site" description="Acyl-thioester intermediate" evidence="7">
    <location>
        <position position="117"/>
    </location>
</feature>
<accession>A0A3M2MEW3</accession>
<dbReference type="InterPro" id="IPR020615">
    <property type="entry name" value="Thiolase_acyl_enz_int_AS"/>
</dbReference>
<evidence type="ECO:0000256" key="8">
    <source>
        <dbReference type="RuleBase" id="RU003557"/>
    </source>
</evidence>
<gene>
    <name evidence="11" type="ORF">EBO15_08970</name>
</gene>
<proteinExistence type="inferred from homology"/>
<comment type="similarity">
    <text evidence="1 8">Belongs to the thiolase-like superfamily. Thiolase family.</text>
</comment>
<reference evidence="11 12" key="1">
    <citation type="submission" date="2018-10" db="EMBL/GenBank/DDBJ databases">
        <title>Isolation from soil.</title>
        <authorList>
            <person name="Hu J."/>
        </authorList>
    </citation>
    <scope>NUCLEOTIDE SEQUENCE [LARGE SCALE GENOMIC DNA]</scope>
    <source>
        <strain evidence="11 12">NEAU-Ht49</strain>
    </source>
</reference>
<comment type="caution">
    <text evidence="11">The sequence shown here is derived from an EMBL/GenBank/DDBJ whole genome shotgun (WGS) entry which is preliminary data.</text>
</comment>
<dbReference type="PANTHER" id="PTHR18919">
    <property type="entry name" value="ACETYL-COA C-ACYLTRANSFERASE"/>
    <property type="match status" value="1"/>
</dbReference>
<sequence length="425" mass="43611">MGPPRGEARSVLLSIVANVPPYVLVEAPLSVGSVIVAGARTPIGRLLGSLKDFTAADLGGHVIKAALERAGISGDQVDYVILGQVLQAGAGQIPARQAAVKGGIPMSVPSININKVCLSGLDAIALADQLIRAGEFDIVVAGGMESMTLAPHLMPKSRGGYKYGSVEVLDHMAYDALTDSFEGISMGESTERGNARLGISREEQDEFSARSHQRAADAIKNGRFDAEIAPIEIPQRKGDPIVFGTDEGVRGDTTAETLARLRPSFAKDGTITAGSASQISDGAAAVVVMSKAKAEELGLTWIAEIGAHGNVAGPDSSLHSQPSNAIKHALGKAGLTVDDLDLIEINEAFASVGIQSMRDLGVDAEKVNVDGGAIALGHPVGMSGARLVLHLAYELKRRGGGVGAAGLCGGGGQGDALIIRVPGSN</sequence>
<feature type="active site" description="Proton acceptor" evidence="7">
    <location>
        <position position="378"/>
    </location>
</feature>
<dbReference type="Proteomes" id="UP000282674">
    <property type="component" value="Unassembled WGS sequence"/>
</dbReference>
<dbReference type="GO" id="GO:0003985">
    <property type="term" value="F:acetyl-CoA C-acetyltransferase activity"/>
    <property type="evidence" value="ECO:0007669"/>
    <property type="project" value="UniProtKB-EC"/>
</dbReference>
<dbReference type="PIRSF" id="PIRSF000429">
    <property type="entry name" value="Ac-CoA_Ac_transf"/>
    <property type="match status" value="1"/>
</dbReference>
<name>A0A3M2MEW3_9ACTN</name>
<dbReference type="Pfam" id="PF02803">
    <property type="entry name" value="Thiolase_C"/>
    <property type="match status" value="1"/>
</dbReference>
<evidence type="ECO:0000256" key="4">
    <source>
        <dbReference type="ARBA" id="ARBA00023315"/>
    </source>
</evidence>
<dbReference type="EMBL" id="RFFG01000012">
    <property type="protein sequence ID" value="RMI45788.1"/>
    <property type="molecule type" value="Genomic_DNA"/>
</dbReference>
<dbReference type="OrthoDB" id="3761315at2"/>
<keyword evidence="12" id="KW-1185">Reference proteome</keyword>
<evidence type="ECO:0000313" key="12">
    <source>
        <dbReference type="Proteomes" id="UP000282674"/>
    </source>
</evidence>
<dbReference type="FunFam" id="3.40.47.10:FF:000010">
    <property type="entry name" value="Acetyl-CoA acetyltransferase (Thiolase)"/>
    <property type="match status" value="1"/>
</dbReference>
<evidence type="ECO:0000256" key="6">
    <source>
        <dbReference type="ARBA" id="ARBA00040529"/>
    </source>
</evidence>
<evidence type="ECO:0000256" key="2">
    <source>
        <dbReference type="ARBA" id="ARBA00012705"/>
    </source>
</evidence>
<feature type="active site" description="Proton acceptor" evidence="7">
    <location>
        <position position="408"/>
    </location>
</feature>
<protein>
    <recommendedName>
        <fullName evidence="6">Probable acetyl-CoA acetyltransferase</fullName>
        <ecNumber evidence="2">2.3.1.9</ecNumber>
    </recommendedName>
    <alternativeName>
        <fullName evidence="5">Acetoacetyl-CoA thiolase</fullName>
    </alternativeName>
</protein>
<dbReference type="AlphaFoldDB" id="A0A3M2MEW3"/>
<dbReference type="InterPro" id="IPR016039">
    <property type="entry name" value="Thiolase-like"/>
</dbReference>
<feature type="domain" description="Thiolase N-terminal" evidence="9">
    <location>
        <begin position="34"/>
        <end position="291"/>
    </location>
</feature>
<evidence type="ECO:0000256" key="7">
    <source>
        <dbReference type="PIRSR" id="PIRSR000429-1"/>
    </source>
</evidence>
<dbReference type="InterPro" id="IPR020613">
    <property type="entry name" value="Thiolase_CS"/>
</dbReference>
<dbReference type="Pfam" id="PF00108">
    <property type="entry name" value="Thiolase_N"/>
    <property type="match status" value="1"/>
</dbReference>
<feature type="domain" description="Thiolase C-terminal" evidence="10">
    <location>
        <begin position="300"/>
        <end position="420"/>
    </location>
</feature>
<dbReference type="InterPro" id="IPR020617">
    <property type="entry name" value="Thiolase_C"/>
</dbReference>
<evidence type="ECO:0000259" key="10">
    <source>
        <dbReference type="Pfam" id="PF02803"/>
    </source>
</evidence>
<dbReference type="InterPro" id="IPR020610">
    <property type="entry name" value="Thiolase_AS"/>
</dbReference>
<keyword evidence="4 8" id="KW-0012">Acyltransferase</keyword>
<organism evidence="11 12">
    <name type="scientific">Actinomadura harenae</name>
    <dbReference type="NCBI Taxonomy" id="2483351"/>
    <lineage>
        <taxon>Bacteria</taxon>
        <taxon>Bacillati</taxon>
        <taxon>Actinomycetota</taxon>
        <taxon>Actinomycetes</taxon>
        <taxon>Streptosporangiales</taxon>
        <taxon>Thermomonosporaceae</taxon>
        <taxon>Actinomadura</taxon>
    </lineage>
</organism>
<evidence type="ECO:0000259" key="9">
    <source>
        <dbReference type="Pfam" id="PF00108"/>
    </source>
</evidence>
<dbReference type="SUPFAM" id="SSF53901">
    <property type="entry name" value="Thiolase-like"/>
    <property type="match status" value="2"/>
</dbReference>
<dbReference type="PROSITE" id="PS00737">
    <property type="entry name" value="THIOLASE_2"/>
    <property type="match status" value="1"/>
</dbReference>
<dbReference type="PROSITE" id="PS00099">
    <property type="entry name" value="THIOLASE_3"/>
    <property type="match status" value="1"/>
</dbReference>